<keyword evidence="2" id="KW-0547">Nucleotide-binding</keyword>
<proteinExistence type="inferred from homology"/>
<keyword evidence="5" id="KW-0472">Membrane</keyword>
<evidence type="ECO:0000256" key="3">
    <source>
        <dbReference type="ARBA" id="ARBA00022840"/>
    </source>
</evidence>
<dbReference type="SUPFAM" id="SSF52540">
    <property type="entry name" value="P-loop containing nucleoside triphosphate hydrolases"/>
    <property type="match status" value="1"/>
</dbReference>
<dbReference type="EMBL" id="JAMXLR010000064">
    <property type="protein sequence ID" value="MCO6046017.1"/>
    <property type="molecule type" value="Genomic_DNA"/>
</dbReference>
<dbReference type="InterPro" id="IPR027417">
    <property type="entry name" value="P-loop_NTPase"/>
</dbReference>
<dbReference type="Gene3D" id="3.40.50.300">
    <property type="entry name" value="P-loop containing nucleotide triphosphate hydrolases"/>
    <property type="match status" value="1"/>
</dbReference>
<evidence type="ECO:0000256" key="5">
    <source>
        <dbReference type="SAM" id="Phobius"/>
    </source>
</evidence>
<protein>
    <submittedName>
        <fullName evidence="8">Flp pilus assembly complex ATPase component TadA</fullName>
    </submittedName>
</protein>
<name>A0A9X2JI03_9BACT</name>
<evidence type="ECO:0000313" key="8">
    <source>
        <dbReference type="EMBL" id="MCO6046017.1"/>
    </source>
</evidence>
<dbReference type="GO" id="GO:0005886">
    <property type="term" value="C:plasma membrane"/>
    <property type="evidence" value="ECO:0007669"/>
    <property type="project" value="TreeGrafter"/>
</dbReference>
<dbReference type="GO" id="GO:0016887">
    <property type="term" value="F:ATP hydrolysis activity"/>
    <property type="evidence" value="ECO:0007669"/>
    <property type="project" value="TreeGrafter"/>
</dbReference>
<dbReference type="InterPro" id="IPR001482">
    <property type="entry name" value="T2SS/T4SS_dom"/>
</dbReference>
<evidence type="ECO:0000313" key="9">
    <source>
        <dbReference type="Proteomes" id="UP001155241"/>
    </source>
</evidence>
<evidence type="ECO:0000256" key="4">
    <source>
        <dbReference type="SAM" id="MobiDB-lite"/>
    </source>
</evidence>
<feature type="transmembrane region" description="Helical" evidence="5">
    <location>
        <begin position="76"/>
        <end position="95"/>
    </location>
</feature>
<feature type="chain" id="PRO_5040962568" evidence="6">
    <location>
        <begin position="27"/>
        <end position="616"/>
    </location>
</feature>
<feature type="region of interest" description="Disordered" evidence="4">
    <location>
        <begin position="32"/>
        <end position="58"/>
    </location>
</feature>
<reference evidence="8" key="1">
    <citation type="submission" date="2022-06" db="EMBL/GenBank/DDBJ databases">
        <title>Aeoliella straminimaris, a novel planctomycete from sediments.</title>
        <authorList>
            <person name="Vitorino I.R."/>
            <person name="Lage O.M."/>
        </authorList>
    </citation>
    <scope>NUCLEOTIDE SEQUENCE</scope>
    <source>
        <strain evidence="8">ICT_H6.2</strain>
    </source>
</reference>
<evidence type="ECO:0000256" key="6">
    <source>
        <dbReference type="SAM" id="SignalP"/>
    </source>
</evidence>
<accession>A0A9X2JI03</accession>
<dbReference type="Gene3D" id="3.30.450.90">
    <property type="match status" value="1"/>
</dbReference>
<dbReference type="RefSeq" id="WP_252854133.1">
    <property type="nucleotide sequence ID" value="NZ_JAMXLR010000064.1"/>
</dbReference>
<dbReference type="PANTHER" id="PTHR30258:SF2">
    <property type="entry name" value="COMG OPERON PROTEIN 1"/>
    <property type="match status" value="1"/>
</dbReference>
<comment type="similarity">
    <text evidence="1">Belongs to the GSP E family.</text>
</comment>
<keyword evidence="6" id="KW-0732">Signal</keyword>
<organism evidence="8 9">
    <name type="scientific">Aeoliella straminimaris</name>
    <dbReference type="NCBI Taxonomy" id="2954799"/>
    <lineage>
        <taxon>Bacteria</taxon>
        <taxon>Pseudomonadati</taxon>
        <taxon>Planctomycetota</taxon>
        <taxon>Planctomycetia</taxon>
        <taxon>Pirellulales</taxon>
        <taxon>Lacipirellulaceae</taxon>
        <taxon>Aeoliella</taxon>
    </lineage>
</organism>
<keyword evidence="5" id="KW-0812">Transmembrane</keyword>
<keyword evidence="9" id="KW-1185">Reference proteome</keyword>
<dbReference type="Pfam" id="PF00437">
    <property type="entry name" value="T2SSE"/>
    <property type="match status" value="1"/>
</dbReference>
<dbReference type="AlphaFoldDB" id="A0A9X2JI03"/>
<dbReference type="GO" id="GO:0005524">
    <property type="term" value="F:ATP binding"/>
    <property type="evidence" value="ECO:0007669"/>
    <property type="project" value="UniProtKB-KW"/>
</dbReference>
<keyword evidence="3" id="KW-0067">ATP-binding</keyword>
<feature type="signal peptide" evidence="6">
    <location>
        <begin position="1"/>
        <end position="26"/>
    </location>
</feature>
<sequence>MQRLIWLWLLALVVSVAGPAVPVSLAQEDAAQADGGEAQDPADGDEEVPAGPVDPAQDGGGVWGKAEMNAKRGPAFLSWLKLIPVILLVLLWIVTADWVNRSSQMHGLGYGKWNPIIFFPFLLGIMVLVLVPYYIAGISVLTLTYFVPFIAYTVVHNKSVEPHEKVFTSDWFRYTMAEMLSKVGIKMEVERKADYEKGAPVDLTAYGGDEQTNQGNLITARQSPGYLLVKELIADMATRRSERMVLDYLQSGVNVKHLVDGVWHNGESRDRESGDVMLAVMKQLANLDITERRKKQTGQFGAKFEGVQYICPFISQGVKTGERVLLEMRGGSQAKLLTYDDLGMREKIKNQWSELMALDEGILVISAPPEGGLTTLTDVSILETDRLMRDFVAIEEVHHPERDMENVVLNTYDAKSGQTPATILPALIRTYPNVYIVRDLVDRESAKLLFGEVEENHLLITTVPAMEAAEALLRILQKKVPQKEFAENFTAVLCTRLIRKLCSECKVAFEPSPDMLKKLGLPPGKVQQLYRTPKPEELEKPCPNCNNVGYVGRTGLFELLVADDKVREVLLKQPKLELLRKAGRLAGMRTFQEEAILLVAKGVTSIPEAQRVLKGA</sequence>
<feature type="domain" description="Bacterial type II secretion system protein E" evidence="7">
    <location>
        <begin position="227"/>
        <end position="611"/>
    </location>
</feature>
<comment type="caution">
    <text evidence="8">The sequence shown here is derived from an EMBL/GenBank/DDBJ whole genome shotgun (WGS) entry which is preliminary data.</text>
</comment>
<dbReference type="Proteomes" id="UP001155241">
    <property type="component" value="Unassembled WGS sequence"/>
</dbReference>
<feature type="transmembrane region" description="Helical" evidence="5">
    <location>
        <begin position="116"/>
        <end position="135"/>
    </location>
</feature>
<dbReference type="PANTHER" id="PTHR30258">
    <property type="entry name" value="TYPE II SECRETION SYSTEM PROTEIN GSPE-RELATED"/>
    <property type="match status" value="1"/>
</dbReference>
<evidence type="ECO:0000256" key="2">
    <source>
        <dbReference type="ARBA" id="ARBA00022741"/>
    </source>
</evidence>
<keyword evidence="5" id="KW-1133">Transmembrane helix</keyword>
<evidence type="ECO:0000259" key="7">
    <source>
        <dbReference type="Pfam" id="PF00437"/>
    </source>
</evidence>
<gene>
    <name evidence="8" type="primary">tadA</name>
    <name evidence="8" type="ORF">NG895_19125</name>
</gene>
<evidence type="ECO:0000256" key="1">
    <source>
        <dbReference type="ARBA" id="ARBA00006611"/>
    </source>
</evidence>